<evidence type="ECO:0000313" key="3">
    <source>
        <dbReference type="EMBL" id="VDK71652.1"/>
    </source>
</evidence>
<dbReference type="GO" id="GO:0004222">
    <property type="term" value="F:metalloendopeptidase activity"/>
    <property type="evidence" value="ECO:0007669"/>
    <property type="project" value="InterPro"/>
</dbReference>
<dbReference type="PROSITE" id="PS51864">
    <property type="entry name" value="ASTACIN"/>
    <property type="match status" value="1"/>
</dbReference>
<dbReference type="AlphaFoldDB" id="A0A3P6S717"/>
<reference evidence="3 4" key="1">
    <citation type="submission" date="2018-11" db="EMBL/GenBank/DDBJ databases">
        <authorList>
            <consortium name="Pathogen Informatics"/>
        </authorList>
    </citation>
    <scope>NUCLEOTIDE SEQUENCE [LARGE SCALE GENOMIC DNA]</scope>
</reference>
<dbReference type="OrthoDB" id="5835300at2759"/>
<dbReference type="InterPro" id="IPR024079">
    <property type="entry name" value="MetalloPept_cat_dom_sf"/>
</dbReference>
<organism evidence="3 4">
    <name type="scientific">Cylicostephanus goldi</name>
    <name type="common">Nematode worm</name>
    <dbReference type="NCBI Taxonomy" id="71465"/>
    <lineage>
        <taxon>Eukaryota</taxon>
        <taxon>Metazoa</taxon>
        <taxon>Ecdysozoa</taxon>
        <taxon>Nematoda</taxon>
        <taxon>Chromadorea</taxon>
        <taxon>Rhabditida</taxon>
        <taxon>Rhabditina</taxon>
        <taxon>Rhabditomorpha</taxon>
        <taxon>Strongyloidea</taxon>
        <taxon>Strongylidae</taxon>
        <taxon>Cylicostephanus</taxon>
    </lineage>
</organism>
<comment type="caution">
    <text evidence="1">Lacks conserved residue(s) required for the propagation of feature annotation.</text>
</comment>
<dbReference type="GO" id="GO:0006508">
    <property type="term" value="P:proteolysis"/>
    <property type="evidence" value="ECO:0007669"/>
    <property type="project" value="InterPro"/>
</dbReference>
<gene>
    <name evidence="3" type="ORF">CGOC_LOCUS6752</name>
</gene>
<proteinExistence type="predicted"/>
<dbReference type="Proteomes" id="UP000271889">
    <property type="component" value="Unassembled WGS sequence"/>
</dbReference>
<evidence type="ECO:0000259" key="2">
    <source>
        <dbReference type="PROSITE" id="PS51864"/>
    </source>
</evidence>
<dbReference type="Gene3D" id="3.40.390.10">
    <property type="entry name" value="Collagenase (Catalytic Domain)"/>
    <property type="match status" value="1"/>
</dbReference>
<feature type="non-terminal residue" evidence="3">
    <location>
        <position position="184"/>
    </location>
</feature>
<accession>A0A3P6S717</accession>
<name>A0A3P6S717_CYLGO</name>
<keyword evidence="4" id="KW-1185">Reference proteome</keyword>
<dbReference type="InterPro" id="IPR001506">
    <property type="entry name" value="Peptidase_M12A"/>
</dbReference>
<evidence type="ECO:0000313" key="4">
    <source>
        <dbReference type="Proteomes" id="UP000271889"/>
    </source>
</evidence>
<protein>
    <recommendedName>
        <fullName evidence="2">Peptidase M12A domain-containing protein</fullName>
    </recommendedName>
</protein>
<dbReference type="EMBL" id="UYRV01022502">
    <property type="protein sequence ID" value="VDK71652.1"/>
    <property type="molecule type" value="Genomic_DNA"/>
</dbReference>
<sequence length="184" mass="20074">MHYGASSAANKGTYSMVPHDTDYTQTLGSPFISFYEKLMMNIHYRCLEKCGKNANAAKCAMGGFPNPRDCRICVCPSGYGGKLCDKRVLVSMFTRSNLTILAAIGAPRGKKVEVKVMSFTGGIASDGCPYGGVEIKAHKDQRLTGYRFCAPENAGKTLISHSNVLPVITYNRVNKTITTLEYHS</sequence>
<feature type="domain" description="Peptidase M12A" evidence="2">
    <location>
        <begin position="1"/>
        <end position="47"/>
    </location>
</feature>
<evidence type="ECO:0000256" key="1">
    <source>
        <dbReference type="PROSITE-ProRule" id="PRU01211"/>
    </source>
</evidence>